<feature type="transmembrane region" description="Helical" evidence="1">
    <location>
        <begin position="68"/>
        <end position="85"/>
    </location>
</feature>
<sequence length="447" mass="51243">MTNYQPVAQTERIQTIDILRGVALLGILLMNIQEFGLTEASLHQLVRGPHGGNYWLQTIIHALFEHKMRALFSMLFGAGIILFLAKNRTGAGMATPELFIRRQMWLIAFGLVNALVLLWFGDILFHYGIVGILLFPFNRLPARTLLVCAVVVGLIYSGKNYWNFAEQKQKYEKYQTVVALEKKNKKVKLTDEQKDDKSAWEGIVKGAKYDQKADKADIIAMRSDYATVWNHMVPKIQSMEAPFFYQIILWDVVSMMLLGMALFKWGFFSNRLTTRDYALLALGGLLIGQTIAWLSLPSYELKITNISKYISTSVVPLAEVLMPFERGFTAIGWASLVLLLYRSGIGAWLWKALRAVGQMAFTNYLMQSVLCTLFFFGYGFGYFGDLKFYQLYFIVAEIWLIQLVFSVAWLHYFRFGPLEWLWRSLTYGERQPMRLTPPAPLETPILS</sequence>
<dbReference type="RefSeq" id="WP_111347071.1">
    <property type="nucleotide sequence ID" value="NZ_QLII01000001.1"/>
</dbReference>
<feature type="domain" description="DUF418" evidence="2">
    <location>
        <begin position="262"/>
        <end position="428"/>
    </location>
</feature>
<feature type="transmembrane region" description="Helical" evidence="1">
    <location>
        <begin position="389"/>
        <end position="413"/>
    </location>
</feature>
<dbReference type="InterPro" id="IPR052529">
    <property type="entry name" value="Bact_Transport_Assoc"/>
</dbReference>
<evidence type="ECO:0000313" key="4">
    <source>
        <dbReference type="Proteomes" id="UP000249016"/>
    </source>
</evidence>
<comment type="caution">
    <text evidence="3">The sequence shown here is derived from an EMBL/GenBank/DDBJ whole genome shotgun (WGS) entry which is preliminary data.</text>
</comment>
<feature type="transmembrane region" description="Helical" evidence="1">
    <location>
        <begin position="106"/>
        <end position="134"/>
    </location>
</feature>
<reference evidence="3 4" key="1">
    <citation type="submission" date="2018-06" db="EMBL/GenBank/DDBJ databases">
        <title>Spirosoma sp. HMF3257 Genome sequencing and assembly.</title>
        <authorList>
            <person name="Kang H."/>
            <person name="Cha I."/>
            <person name="Kim H."/>
            <person name="Kang J."/>
            <person name="Joh K."/>
        </authorList>
    </citation>
    <scope>NUCLEOTIDE SEQUENCE [LARGE SCALE GENOMIC DNA]</scope>
    <source>
        <strain evidence="3 4">HMF3257</strain>
    </source>
</reference>
<feature type="transmembrane region" description="Helical" evidence="1">
    <location>
        <begin position="362"/>
        <end position="383"/>
    </location>
</feature>
<evidence type="ECO:0000256" key="1">
    <source>
        <dbReference type="SAM" id="Phobius"/>
    </source>
</evidence>
<protein>
    <submittedName>
        <fullName evidence="3">DUF418 domain-containing protein</fullName>
    </submittedName>
</protein>
<keyword evidence="1" id="KW-1133">Transmembrane helix</keyword>
<evidence type="ECO:0000259" key="2">
    <source>
        <dbReference type="Pfam" id="PF04235"/>
    </source>
</evidence>
<accession>A0A327NVW1</accession>
<dbReference type="EMBL" id="QLII01000001">
    <property type="protein sequence ID" value="RAI76978.1"/>
    <property type="molecule type" value="Genomic_DNA"/>
</dbReference>
<dbReference type="Pfam" id="PF04235">
    <property type="entry name" value="DUF418"/>
    <property type="match status" value="1"/>
</dbReference>
<keyword evidence="1" id="KW-0472">Membrane</keyword>
<dbReference type="AlphaFoldDB" id="A0A327NVW1"/>
<organism evidence="3 4">
    <name type="scientific">Spirosoma telluris</name>
    <dbReference type="NCBI Taxonomy" id="2183553"/>
    <lineage>
        <taxon>Bacteria</taxon>
        <taxon>Pseudomonadati</taxon>
        <taxon>Bacteroidota</taxon>
        <taxon>Cytophagia</taxon>
        <taxon>Cytophagales</taxon>
        <taxon>Cytophagaceae</taxon>
        <taxon>Spirosoma</taxon>
    </lineage>
</organism>
<dbReference type="PANTHER" id="PTHR30590:SF2">
    <property type="entry name" value="INNER MEMBRANE PROTEIN"/>
    <property type="match status" value="1"/>
</dbReference>
<feature type="transmembrane region" description="Helical" evidence="1">
    <location>
        <begin position="330"/>
        <end position="350"/>
    </location>
</feature>
<dbReference type="OrthoDB" id="9807744at2"/>
<dbReference type="PANTHER" id="PTHR30590">
    <property type="entry name" value="INNER MEMBRANE PROTEIN"/>
    <property type="match status" value="1"/>
</dbReference>
<keyword evidence="1" id="KW-0812">Transmembrane</keyword>
<feature type="transmembrane region" description="Helical" evidence="1">
    <location>
        <begin position="140"/>
        <end position="158"/>
    </location>
</feature>
<gene>
    <name evidence="3" type="ORF">HMF3257_27440</name>
</gene>
<name>A0A327NVW1_9BACT</name>
<feature type="transmembrane region" description="Helical" evidence="1">
    <location>
        <begin position="243"/>
        <end position="265"/>
    </location>
</feature>
<dbReference type="Proteomes" id="UP000249016">
    <property type="component" value="Unassembled WGS sequence"/>
</dbReference>
<feature type="transmembrane region" description="Helical" evidence="1">
    <location>
        <begin position="277"/>
        <end position="294"/>
    </location>
</feature>
<evidence type="ECO:0000313" key="3">
    <source>
        <dbReference type="EMBL" id="RAI76978.1"/>
    </source>
</evidence>
<keyword evidence="4" id="KW-1185">Reference proteome</keyword>
<dbReference type="InterPro" id="IPR007349">
    <property type="entry name" value="DUF418"/>
</dbReference>
<proteinExistence type="predicted"/>